<protein>
    <submittedName>
        <fullName evidence="1">Uncharacterized protein</fullName>
    </submittedName>
</protein>
<evidence type="ECO:0000313" key="1">
    <source>
        <dbReference type="EMBL" id="GBR50230.1"/>
    </source>
</evidence>
<comment type="caution">
    <text evidence="1">The sequence shown here is derived from an EMBL/GenBank/DDBJ whole genome shotgun (WGS) entry which is preliminary data.</text>
</comment>
<dbReference type="EMBL" id="BAQC01000003">
    <property type="protein sequence ID" value="GBR50230.1"/>
    <property type="molecule type" value="Genomic_DNA"/>
</dbReference>
<gene>
    <name evidence="1" type="ORF">AA106555_0134</name>
</gene>
<name>A0ABQ0QM88_9PROT</name>
<organism evidence="1 2">
    <name type="scientific">Neokomagataea thailandica NBRC 106555</name>
    <dbReference type="NCBI Taxonomy" id="1223520"/>
    <lineage>
        <taxon>Bacteria</taxon>
        <taxon>Pseudomonadati</taxon>
        <taxon>Pseudomonadota</taxon>
        <taxon>Alphaproteobacteria</taxon>
        <taxon>Acetobacterales</taxon>
        <taxon>Acetobacteraceae</taxon>
        <taxon>Neokomagataea</taxon>
    </lineage>
</organism>
<reference evidence="1 2" key="1">
    <citation type="submission" date="2013-04" db="EMBL/GenBank/DDBJ databases">
        <title>The genome sequencing project of 58 acetic acid bacteria.</title>
        <authorList>
            <person name="Okamoto-Kainuma A."/>
            <person name="Ishikawa M."/>
            <person name="Umino S."/>
            <person name="Koizumi Y."/>
            <person name="Shiwa Y."/>
            <person name="Yoshikawa H."/>
            <person name="Matsutani M."/>
            <person name="Matsushita K."/>
        </authorList>
    </citation>
    <scope>NUCLEOTIDE SEQUENCE [LARGE SCALE GENOMIC DNA]</scope>
    <source>
        <strain evidence="1 2">NBRC 106555</strain>
    </source>
</reference>
<keyword evidence="2" id="KW-1185">Reference proteome</keyword>
<evidence type="ECO:0000313" key="2">
    <source>
        <dbReference type="Proteomes" id="UP001062632"/>
    </source>
</evidence>
<sequence>MAYSGEGAALERLGSSIGKVTAVLVTGETMRRSRVWISKGIWASKDATPVTYKKALLLERAVVKTAAAMPVVGDGRSTERISGM</sequence>
<proteinExistence type="predicted"/>
<accession>A0ABQ0QM88</accession>
<dbReference type="Proteomes" id="UP001062632">
    <property type="component" value="Unassembled WGS sequence"/>
</dbReference>